<name>A0A4Y8CFV4_9HELO</name>
<dbReference type="AlphaFoldDB" id="A0A4Y8CFV4"/>
<proteinExistence type="predicted"/>
<protein>
    <submittedName>
        <fullName evidence="1">Uncharacterized protein</fullName>
    </submittedName>
</protein>
<keyword evidence="2" id="KW-1185">Reference proteome</keyword>
<evidence type="ECO:0000313" key="2">
    <source>
        <dbReference type="Proteomes" id="UP000297299"/>
    </source>
</evidence>
<organism evidence="1 2">
    <name type="scientific">Botryotinia calthae</name>
    <dbReference type="NCBI Taxonomy" id="38488"/>
    <lineage>
        <taxon>Eukaryota</taxon>
        <taxon>Fungi</taxon>
        <taxon>Dikarya</taxon>
        <taxon>Ascomycota</taxon>
        <taxon>Pezizomycotina</taxon>
        <taxon>Leotiomycetes</taxon>
        <taxon>Helotiales</taxon>
        <taxon>Sclerotiniaceae</taxon>
        <taxon>Botryotinia</taxon>
    </lineage>
</organism>
<dbReference type="Proteomes" id="UP000297299">
    <property type="component" value="Unassembled WGS sequence"/>
</dbReference>
<gene>
    <name evidence="1" type="ORF">BOTCAL_0806g00030</name>
</gene>
<dbReference type="OrthoDB" id="3509018at2759"/>
<comment type="caution">
    <text evidence="1">The sequence shown here is derived from an EMBL/GenBank/DDBJ whole genome shotgun (WGS) entry which is preliminary data.</text>
</comment>
<dbReference type="EMBL" id="PHWZ01000802">
    <property type="protein sequence ID" value="TEY31283.1"/>
    <property type="molecule type" value="Genomic_DNA"/>
</dbReference>
<reference evidence="1 2" key="1">
    <citation type="submission" date="2017-11" db="EMBL/GenBank/DDBJ databases">
        <title>Comparative genomics of Botrytis spp.</title>
        <authorList>
            <person name="Valero-Jimenez C.A."/>
            <person name="Tapia P."/>
            <person name="Veloso J."/>
            <person name="Silva-Moreno E."/>
            <person name="Staats M."/>
            <person name="Valdes J.H."/>
            <person name="Van Kan J.A.L."/>
        </authorList>
    </citation>
    <scope>NUCLEOTIDE SEQUENCE [LARGE SCALE GENOMIC DNA]</scope>
    <source>
        <strain evidence="1 2">MUCL2830</strain>
    </source>
</reference>
<accession>A0A4Y8CFV4</accession>
<sequence>MFSTHYFTRLHELLGERMASDDTTKYIYFRDISLGSSDLLMYCAIPGFYIGKFLLRDVYGEEEDPSGHALKHLLVAWCAYVHIQRGWLQFCGDHKPPHYPSPLNMGGKAWIDEMNSIMNFLIDSGDLQVMT</sequence>
<evidence type="ECO:0000313" key="1">
    <source>
        <dbReference type="EMBL" id="TEY31283.1"/>
    </source>
</evidence>